<dbReference type="EMBL" id="LBMM01033603">
    <property type="protein sequence ID" value="KMQ81605.1"/>
    <property type="molecule type" value="Genomic_DNA"/>
</dbReference>
<reference evidence="1 2" key="1">
    <citation type="submission" date="2015-04" db="EMBL/GenBank/DDBJ databases">
        <title>Lasius niger genome sequencing.</title>
        <authorList>
            <person name="Konorov E.A."/>
            <person name="Nikitin M.A."/>
            <person name="Kirill M.V."/>
            <person name="Chang P."/>
        </authorList>
    </citation>
    <scope>NUCLEOTIDE SEQUENCE [LARGE SCALE GENOMIC DNA]</scope>
    <source>
        <tissue evidence="1">Whole</tissue>
    </source>
</reference>
<evidence type="ECO:0000313" key="2">
    <source>
        <dbReference type="Proteomes" id="UP000036403"/>
    </source>
</evidence>
<sequence>MAKLAISNPLSIAERPEQPFRSALPFLAGLADIHLLRDWLSCTSTEPTPGDVSMALVQATYMGSKETVELILALRGRYSWESEPEIGKALIVAASHTHCEILGLLIRSAPDGYIWPPSLLVRMSELGLKEPILELHRQGCSFNVATTSSRVAPLTQA</sequence>
<comment type="caution">
    <text evidence="1">The sequence shown here is derived from an EMBL/GenBank/DDBJ whole genome shotgun (WGS) entry which is preliminary data.</text>
</comment>
<feature type="non-terminal residue" evidence="1">
    <location>
        <position position="157"/>
    </location>
</feature>
<organism evidence="1 2">
    <name type="scientific">Lasius niger</name>
    <name type="common">Black garden ant</name>
    <dbReference type="NCBI Taxonomy" id="67767"/>
    <lineage>
        <taxon>Eukaryota</taxon>
        <taxon>Metazoa</taxon>
        <taxon>Ecdysozoa</taxon>
        <taxon>Arthropoda</taxon>
        <taxon>Hexapoda</taxon>
        <taxon>Insecta</taxon>
        <taxon>Pterygota</taxon>
        <taxon>Neoptera</taxon>
        <taxon>Endopterygota</taxon>
        <taxon>Hymenoptera</taxon>
        <taxon>Apocrita</taxon>
        <taxon>Aculeata</taxon>
        <taxon>Formicoidea</taxon>
        <taxon>Formicidae</taxon>
        <taxon>Formicinae</taxon>
        <taxon>Lasius</taxon>
        <taxon>Lasius</taxon>
    </lineage>
</organism>
<dbReference type="PaxDb" id="67767-A0A0J7MLX4"/>
<accession>A0A0J7MLX4</accession>
<dbReference type="AlphaFoldDB" id="A0A0J7MLX4"/>
<dbReference type="Proteomes" id="UP000036403">
    <property type="component" value="Unassembled WGS sequence"/>
</dbReference>
<name>A0A0J7MLX4_LASNI</name>
<keyword evidence="2" id="KW-1185">Reference proteome</keyword>
<evidence type="ECO:0000313" key="1">
    <source>
        <dbReference type="EMBL" id="KMQ81605.1"/>
    </source>
</evidence>
<proteinExistence type="predicted"/>
<dbReference type="OrthoDB" id="341259at2759"/>
<protein>
    <submittedName>
        <fullName evidence="1">Ankyrin repeat protein</fullName>
    </submittedName>
</protein>
<gene>
    <name evidence="1" type="ORF">RF55_25799</name>
</gene>